<reference evidence="16 17" key="1">
    <citation type="journal article" date="2021" name="Hortic Res">
        <title>Chromosome-scale assembly of the Dendrobium chrysotoxum genome enhances the understanding of orchid evolution.</title>
        <authorList>
            <person name="Zhang Y."/>
            <person name="Zhang G.Q."/>
            <person name="Zhang D."/>
            <person name="Liu X.D."/>
            <person name="Xu X.Y."/>
            <person name="Sun W.H."/>
            <person name="Yu X."/>
            <person name="Zhu X."/>
            <person name="Wang Z.W."/>
            <person name="Zhao X."/>
            <person name="Zhong W.Y."/>
            <person name="Chen H."/>
            <person name="Yin W.L."/>
            <person name="Huang T."/>
            <person name="Niu S.C."/>
            <person name="Liu Z.J."/>
        </authorList>
    </citation>
    <scope>NUCLEOTIDE SEQUENCE [LARGE SCALE GENOMIC DNA]</scope>
    <source>
        <strain evidence="16">Lindl</strain>
    </source>
</reference>
<dbReference type="GO" id="GO:0006281">
    <property type="term" value="P:DNA repair"/>
    <property type="evidence" value="ECO:0007669"/>
    <property type="project" value="TreeGrafter"/>
</dbReference>
<gene>
    <name evidence="16" type="ORF">IEQ34_017004</name>
</gene>
<sequence length="919" mass="103124">MEEEDDLWKQFLEQNHAADGDDLSVPSQVFSDSYLIGFVIAKIVGLRYYSGTINGRELVGLVREPLNPYDPNAIKVLNSSAVQVGHIERTVAAVLAPLLDSRIISAVEAIVPKPPPSGRRPYNLPCQIHIFALPDAIPTVQCAIEDGGLHLFTPDDHEFGLSESVIVNESASSNASKERRRVDEIFALVGKEGKGIEHFEPPKDVILTELFPHQKEGLGWLVRRENSQDLPLFWKEKNGGFLNVLTNHLTNDRPEPLRGGIFADDMGLGKTLTLLSLIASNKPGSSVSYTLVDDVGTSSARKHKSGNKRVVGSRKKRKTDVDDYNGGLFDSKDKVSSPKTTLVVCPSSVLTTWITQLEQHTRPGSLQVYLYHGERKKEVELLLSHDIVLTTYKTLALEFSSSQSPLKEIEWLRVILDEAHVIKNFLSQQTKAVVELKAERRWVVTGTPIQNNSFDLYSLMAFLRFLPFSIKSYWQRLVQRPLDQGSASGIARLQALMASISLRRMKGTHNGSNSLVGLPSKTVETCLVELFSEEREQYEKMESEARSTLREYINADTILRNYSTVLHIILRLRQICNNVALCPSDLKSQLSSNSFEDASKNPELLKKLALMLEDGDDFDCPVCLSPPTKTIITCCAHIFCQICILKTLKTLNPCCPICRQPLSEADLFLAPAPKVSDENPATDFSGLPMSSKVLALLNLLLESKKQKESTKSVVFSQFRKMLILLEEVLRSAGFVTLRLDGSMSMKKRAEVIQEFSSNQPNAPTVLLASLKAAGAGINLTVASRVYLVEPWWNPAAEEQAMDRVHRIGQKEEVKVVRLIVKDSIEERILAIQERKKKLAGGLFGKKAAKEQRKMQVEDIQTMLRLQIKKIKTCIYFIHLNNYKIFQIYAFFLNSFFFSSQQNNRLDFMTCWASFETFIS</sequence>
<evidence type="ECO:0000256" key="9">
    <source>
        <dbReference type="ARBA" id="ARBA00022840"/>
    </source>
</evidence>
<evidence type="ECO:0000256" key="10">
    <source>
        <dbReference type="ARBA" id="ARBA00023242"/>
    </source>
</evidence>
<evidence type="ECO:0000256" key="1">
    <source>
        <dbReference type="ARBA" id="ARBA00004123"/>
    </source>
</evidence>
<dbReference type="GO" id="GO:0003676">
    <property type="term" value="F:nucleic acid binding"/>
    <property type="evidence" value="ECO:0007669"/>
    <property type="project" value="InterPro"/>
</dbReference>
<dbReference type="SMART" id="SM00184">
    <property type="entry name" value="RING"/>
    <property type="match status" value="1"/>
</dbReference>
<dbReference type="InterPro" id="IPR049730">
    <property type="entry name" value="SNF2/RAD54-like_C"/>
</dbReference>
<proteinExistence type="inferred from homology"/>
<dbReference type="GO" id="GO:0005524">
    <property type="term" value="F:ATP binding"/>
    <property type="evidence" value="ECO:0007669"/>
    <property type="project" value="UniProtKB-KW"/>
</dbReference>
<evidence type="ECO:0000256" key="5">
    <source>
        <dbReference type="ARBA" id="ARBA00022771"/>
    </source>
</evidence>
<evidence type="ECO:0000256" key="6">
    <source>
        <dbReference type="ARBA" id="ARBA00022801"/>
    </source>
</evidence>
<dbReference type="Proteomes" id="UP000775213">
    <property type="component" value="Unassembled WGS sequence"/>
</dbReference>
<dbReference type="PANTHER" id="PTHR45626:SF17">
    <property type="entry name" value="HELICASE-LIKE TRANSCRIPTION FACTOR"/>
    <property type="match status" value="1"/>
</dbReference>
<dbReference type="PANTHER" id="PTHR45626">
    <property type="entry name" value="TRANSCRIPTION TERMINATION FACTOR 2-RELATED"/>
    <property type="match status" value="1"/>
</dbReference>
<dbReference type="SUPFAM" id="SSF52540">
    <property type="entry name" value="P-loop containing nucleoside triphosphate hydrolases"/>
    <property type="match status" value="2"/>
</dbReference>
<feature type="domain" description="Helicase C-terminal" evidence="15">
    <location>
        <begin position="695"/>
        <end position="860"/>
    </location>
</feature>
<dbReference type="PROSITE" id="PS50089">
    <property type="entry name" value="ZF_RING_2"/>
    <property type="match status" value="1"/>
</dbReference>
<keyword evidence="5 11" id="KW-0863">Zinc-finger</keyword>
<dbReference type="SMART" id="SM00490">
    <property type="entry name" value="HELICc"/>
    <property type="match status" value="1"/>
</dbReference>
<dbReference type="InterPro" id="IPR027417">
    <property type="entry name" value="P-loop_NTPase"/>
</dbReference>
<evidence type="ECO:0000259" key="15">
    <source>
        <dbReference type="PROSITE" id="PS51194"/>
    </source>
</evidence>
<comment type="similarity">
    <text evidence="2">Belongs to the SNF2/RAD54 helicase family. RAD16 subfamily.</text>
</comment>
<evidence type="ECO:0000256" key="3">
    <source>
        <dbReference type="ARBA" id="ARBA00022723"/>
    </source>
</evidence>
<name>A0AAV7GFU8_DENCH</name>
<evidence type="ECO:0000256" key="8">
    <source>
        <dbReference type="ARBA" id="ARBA00022833"/>
    </source>
</evidence>
<dbReference type="InterPro" id="IPR050628">
    <property type="entry name" value="SNF2_RAD54_helicase_TF"/>
</dbReference>
<keyword evidence="6" id="KW-0378">Hydrolase</keyword>
<dbReference type="InterPro" id="IPR000330">
    <property type="entry name" value="SNF2_N"/>
</dbReference>
<dbReference type="Gene3D" id="3.40.50.10810">
    <property type="entry name" value="Tandem AAA-ATPase domain"/>
    <property type="match status" value="1"/>
</dbReference>
<dbReference type="Pfam" id="PF00176">
    <property type="entry name" value="SNF2-rel_dom"/>
    <property type="match status" value="1"/>
</dbReference>
<organism evidence="16 17">
    <name type="scientific">Dendrobium chrysotoxum</name>
    <name type="common">Orchid</name>
    <dbReference type="NCBI Taxonomy" id="161865"/>
    <lineage>
        <taxon>Eukaryota</taxon>
        <taxon>Viridiplantae</taxon>
        <taxon>Streptophyta</taxon>
        <taxon>Embryophyta</taxon>
        <taxon>Tracheophyta</taxon>
        <taxon>Spermatophyta</taxon>
        <taxon>Magnoliopsida</taxon>
        <taxon>Liliopsida</taxon>
        <taxon>Asparagales</taxon>
        <taxon>Orchidaceae</taxon>
        <taxon>Epidendroideae</taxon>
        <taxon>Malaxideae</taxon>
        <taxon>Dendrobiinae</taxon>
        <taxon>Dendrobium</taxon>
    </lineage>
</organism>
<evidence type="ECO:0000259" key="13">
    <source>
        <dbReference type="PROSITE" id="PS50089"/>
    </source>
</evidence>
<evidence type="ECO:0000313" key="16">
    <source>
        <dbReference type="EMBL" id="KAH0455080.1"/>
    </source>
</evidence>
<dbReference type="PROSITE" id="PS00518">
    <property type="entry name" value="ZF_RING_1"/>
    <property type="match status" value="1"/>
</dbReference>
<keyword evidence="9" id="KW-0067">ATP-binding</keyword>
<dbReference type="Gene3D" id="3.30.40.10">
    <property type="entry name" value="Zinc/RING finger domain, C3HC4 (zinc finger)"/>
    <property type="match status" value="1"/>
</dbReference>
<feature type="domain" description="RING-type" evidence="13">
    <location>
        <begin position="620"/>
        <end position="659"/>
    </location>
</feature>
<dbReference type="InterPro" id="IPR013083">
    <property type="entry name" value="Znf_RING/FYVE/PHD"/>
</dbReference>
<dbReference type="GO" id="GO:0016818">
    <property type="term" value="F:hydrolase activity, acting on acid anhydrides, in phosphorus-containing anhydrides"/>
    <property type="evidence" value="ECO:0007669"/>
    <property type="project" value="InterPro"/>
</dbReference>
<dbReference type="InterPro" id="IPR014001">
    <property type="entry name" value="Helicase_ATP-bd"/>
</dbReference>
<accession>A0AAV7GFU8</accession>
<keyword evidence="7" id="KW-0347">Helicase</keyword>
<keyword evidence="10" id="KW-0539">Nucleus</keyword>
<dbReference type="Pfam" id="PF08797">
    <property type="entry name" value="HIRAN"/>
    <property type="match status" value="1"/>
</dbReference>
<dbReference type="Gene3D" id="3.30.70.2330">
    <property type="match status" value="1"/>
</dbReference>
<evidence type="ECO:0000256" key="12">
    <source>
        <dbReference type="SAM" id="MobiDB-lite"/>
    </source>
</evidence>
<feature type="region of interest" description="Disordered" evidence="12">
    <location>
        <begin position="298"/>
        <end position="318"/>
    </location>
</feature>
<protein>
    <recommendedName>
        <fullName evidence="18">SWI/SNF-related matrix-associated actin-dependent regulator of chromatin subfamily A member 3-like 1</fullName>
    </recommendedName>
</protein>
<dbReference type="GO" id="GO:0005634">
    <property type="term" value="C:nucleus"/>
    <property type="evidence" value="ECO:0007669"/>
    <property type="project" value="UniProtKB-SubCell"/>
</dbReference>
<dbReference type="InterPro" id="IPR001841">
    <property type="entry name" value="Znf_RING"/>
</dbReference>
<evidence type="ECO:0000256" key="7">
    <source>
        <dbReference type="ARBA" id="ARBA00022806"/>
    </source>
</evidence>
<feature type="compositionally biased region" description="Basic residues" evidence="12">
    <location>
        <begin position="300"/>
        <end position="318"/>
    </location>
</feature>
<dbReference type="SUPFAM" id="SSF57850">
    <property type="entry name" value="RING/U-box"/>
    <property type="match status" value="1"/>
</dbReference>
<dbReference type="InterPro" id="IPR001650">
    <property type="entry name" value="Helicase_C-like"/>
</dbReference>
<keyword evidence="4" id="KW-0547">Nucleotide-binding</keyword>
<evidence type="ECO:0000313" key="17">
    <source>
        <dbReference type="Proteomes" id="UP000775213"/>
    </source>
</evidence>
<dbReference type="Gene3D" id="3.40.50.300">
    <property type="entry name" value="P-loop containing nucleotide triphosphate hydrolases"/>
    <property type="match status" value="1"/>
</dbReference>
<dbReference type="InterPro" id="IPR038718">
    <property type="entry name" value="SNF2-like_sf"/>
</dbReference>
<dbReference type="InterPro" id="IPR014905">
    <property type="entry name" value="HIRAN"/>
</dbReference>
<evidence type="ECO:0000259" key="14">
    <source>
        <dbReference type="PROSITE" id="PS51192"/>
    </source>
</evidence>
<dbReference type="SMART" id="SM00910">
    <property type="entry name" value="HIRAN"/>
    <property type="match status" value="1"/>
</dbReference>
<feature type="domain" description="Helicase ATP-binding" evidence="14">
    <location>
        <begin position="251"/>
        <end position="466"/>
    </location>
</feature>
<dbReference type="AlphaFoldDB" id="A0AAV7GFU8"/>
<dbReference type="PROSITE" id="PS51194">
    <property type="entry name" value="HELICASE_CTER"/>
    <property type="match status" value="1"/>
</dbReference>
<keyword evidence="3" id="KW-0479">Metal-binding</keyword>
<evidence type="ECO:0000256" key="4">
    <source>
        <dbReference type="ARBA" id="ARBA00022741"/>
    </source>
</evidence>
<evidence type="ECO:0000256" key="11">
    <source>
        <dbReference type="PROSITE-ProRule" id="PRU00175"/>
    </source>
</evidence>
<keyword evidence="8" id="KW-0862">Zinc</keyword>
<dbReference type="Pfam" id="PF00271">
    <property type="entry name" value="Helicase_C"/>
    <property type="match status" value="1"/>
</dbReference>
<dbReference type="GO" id="GO:0008094">
    <property type="term" value="F:ATP-dependent activity, acting on DNA"/>
    <property type="evidence" value="ECO:0007669"/>
    <property type="project" value="TreeGrafter"/>
</dbReference>
<dbReference type="SMART" id="SM00487">
    <property type="entry name" value="DEXDc"/>
    <property type="match status" value="1"/>
</dbReference>
<comment type="subcellular location">
    <subcellularLocation>
        <location evidence="1">Nucleus</location>
    </subcellularLocation>
</comment>
<comment type="caution">
    <text evidence="16">The sequence shown here is derived from an EMBL/GenBank/DDBJ whole genome shotgun (WGS) entry which is preliminary data.</text>
</comment>
<dbReference type="InterPro" id="IPR017907">
    <property type="entry name" value="Znf_RING_CS"/>
</dbReference>
<evidence type="ECO:0000256" key="2">
    <source>
        <dbReference type="ARBA" id="ARBA00008438"/>
    </source>
</evidence>
<dbReference type="GO" id="GO:0004386">
    <property type="term" value="F:helicase activity"/>
    <property type="evidence" value="ECO:0007669"/>
    <property type="project" value="UniProtKB-KW"/>
</dbReference>
<dbReference type="EMBL" id="JAGFBR010000015">
    <property type="protein sequence ID" value="KAH0455080.1"/>
    <property type="molecule type" value="Genomic_DNA"/>
</dbReference>
<dbReference type="PROSITE" id="PS51192">
    <property type="entry name" value="HELICASE_ATP_BIND_1"/>
    <property type="match status" value="1"/>
</dbReference>
<dbReference type="CDD" id="cd18793">
    <property type="entry name" value="SF2_C_SNF"/>
    <property type="match status" value="1"/>
</dbReference>
<dbReference type="GO" id="GO:0008270">
    <property type="term" value="F:zinc ion binding"/>
    <property type="evidence" value="ECO:0007669"/>
    <property type="project" value="UniProtKB-KW"/>
</dbReference>
<keyword evidence="17" id="KW-1185">Reference proteome</keyword>
<evidence type="ECO:0008006" key="18">
    <source>
        <dbReference type="Google" id="ProtNLM"/>
    </source>
</evidence>